<gene>
    <name evidence="4" type="ORF">PACLA_8A011463</name>
</gene>
<dbReference type="Gene3D" id="1.10.630.10">
    <property type="entry name" value="Cytochrome P450"/>
    <property type="match status" value="1"/>
</dbReference>
<dbReference type="InterPro" id="IPR002401">
    <property type="entry name" value="Cyt_P450_E_grp-I"/>
</dbReference>
<comment type="cofactor">
    <cofactor evidence="2">
        <name>heme</name>
        <dbReference type="ChEBI" id="CHEBI:30413"/>
    </cofactor>
</comment>
<protein>
    <submittedName>
        <fullName evidence="4">Cholesterol 24-hydroxylase-like</fullName>
    </submittedName>
</protein>
<dbReference type="InterPro" id="IPR017972">
    <property type="entry name" value="Cyt_P450_CS"/>
</dbReference>
<accession>A0A6S7GTP2</accession>
<name>A0A6S7GTP2_PARCT</name>
<evidence type="ECO:0000256" key="1">
    <source>
        <dbReference type="ARBA" id="ARBA00010617"/>
    </source>
</evidence>
<dbReference type="InterPro" id="IPR001128">
    <property type="entry name" value="Cyt_P450"/>
</dbReference>
<proteinExistence type="inferred from homology"/>
<dbReference type="PRINTS" id="PR00463">
    <property type="entry name" value="EP450I"/>
</dbReference>
<sequence length="508" mass="58225">MAVTVFWLISYVLATILISCFGCFLCFMAYIHHLHKTTEHIPGPPRSSFILGHLPDVWKYKAATGRTMGEYLLEKRFEHGPIFILYFVQRAIVFLGDSSYIRHVFINNHKSLGKDDFFWHKVGFVYGERGAGYGLVMNTDKASWRKRRQVMNPAFHRKCLRDFMSNFNNVCDRFLARMDTVVDSGKPTSMVLEFGKVTLEAISQVSFNVNTDAIEHPDSPFPDAIQHYFRGVQDNIEIPVSTTLLTVFQFKVFQNATKKEQINATRFLRKFAHNCIVNRMKDIADDKTVPDDLLSFLIKDGSLSIDDISDEFVTIFITGQETTASSLSFALYQIISNPHIEAKLLNEVNDVLGERDYVEFDDLAKLKYLGQVLEEGLRMYPVVPAPSRLVAKGLTVGGYYIPKGIGLNSRQLFFGMNPEIWKNPKMFDPERFTNVENIPDFRMTHFPFSIGPHNCIGQTFAKFESKIILAKLLRKFQFKLLPGQTDRREARLTITPRDGVMCDVARRE</sequence>
<evidence type="ECO:0000256" key="3">
    <source>
        <dbReference type="RuleBase" id="RU000461"/>
    </source>
</evidence>
<evidence type="ECO:0000313" key="5">
    <source>
        <dbReference type="Proteomes" id="UP001152795"/>
    </source>
</evidence>
<dbReference type="PANTHER" id="PTHR24293">
    <property type="entry name" value="CYTOCHROME P450 FAMILY 46 SUBFAMILY A"/>
    <property type="match status" value="1"/>
</dbReference>
<keyword evidence="3" id="KW-0560">Oxidoreductase</keyword>
<dbReference type="GO" id="GO:0020037">
    <property type="term" value="F:heme binding"/>
    <property type="evidence" value="ECO:0007669"/>
    <property type="project" value="InterPro"/>
</dbReference>
<dbReference type="PRINTS" id="PR00385">
    <property type="entry name" value="P450"/>
</dbReference>
<evidence type="ECO:0000256" key="2">
    <source>
        <dbReference type="PIRSR" id="PIRSR602401-1"/>
    </source>
</evidence>
<evidence type="ECO:0000313" key="4">
    <source>
        <dbReference type="EMBL" id="CAB3993412.1"/>
    </source>
</evidence>
<dbReference type="GO" id="GO:0005506">
    <property type="term" value="F:iron ion binding"/>
    <property type="evidence" value="ECO:0007669"/>
    <property type="project" value="InterPro"/>
</dbReference>
<dbReference type="EMBL" id="CACRXK020002257">
    <property type="protein sequence ID" value="CAB3993412.1"/>
    <property type="molecule type" value="Genomic_DNA"/>
</dbReference>
<comment type="caution">
    <text evidence="4">The sequence shown here is derived from an EMBL/GenBank/DDBJ whole genome shotgun (WGS) entry which is preliminary data.</text>
</comment>
<dbReference type="GO" id="GO:0006707">
    <property type="term" value="P:cholesterol catabolic process"/>
    <property type="evidence" value="ECO:0007669"/>
    <property type="project" value="InterPro"/>
</dbReference>
<dbReference type="InterPro" id="IPR039983">
    <property type="entry name" value="CYP46A1"/>
</dbReference>
<keyword evidence="2 3" id="KW-0479">Metal-binding</keyword>
<comment type="similarity">
    <text evidence="1 3">Belongs to the cytochrome P450 family.</text>
</comment>
<dbReference type="Pfam" id="PF00067">
    <property type="entry name" value="p450"/>
    <property type="match status" value="1"/>
</dbReference>
<keyword evidence="2 3" id="KW-0408">Iron</keyword>
<dbReference type="SUPFAM" id="SSF48264">
    <property type="entry name" value="Cytochrome P450"/>
    <property type="match status" value="1"/>
</dbReference>
<dbReference type="InterPro" id="IPR036396">
    <property type="entry name" value="Cyt_P450_sf"/>
</dbReference>
<reference evidence="4" key="1">
    <citation type="submission" date="2020-04" db="EMBL/GenBank/DDBJ databases">
        <authorList>
            <person name="Alioto T."/>
            <person name="Alioto T."/>
            <person name="Gomez Garrido J."/>
        </authorList>
    </citation>
    <scope>NUCLEOTIDE SEQUENCE</scope>
    <source>
        <strain evidence="4">A484AB</strain>
    </source>
</reference>
<keyword evidence="5" id="KW-1185">Reference proteome</keyword>
<dbReference type="AlphaFoldDB" id="A0A6S7GTP2"/>
<keyword evidence="3" id="KW-0503">Monooxygenase</keyword>
<organism evidence="4 5">
    <name type="scientific">Paramuricea clavata</name>
    <name type="common">Red gorgonian</name>
    <name type="synonym">Violescent sea-whip</name>
    <dbReference type="NCBI Taxonomy" id="317549"/>
    <lineage>
        <taxon>Eukaryota</taxon>
        <taxon>Metazoa</taxon>
        <taxon>Cnidaria</taxon>
        <taxon>Anthozoa</taxon>
        <taxon>Octocorallia</taxon>
        <taxon>Malacalcyonacea</taxon>
        <taxon>Plexauridae</taxon>
        <taxon>Paramuricea</taxon>
    </lineage>
</organism>
<dbReference type="PANTHER" id="PTHR24293:SF0">
    <property type="entry name" value="CYP46A1 PROTEIN-RELATED"/>
    <property type="match status" value="1"/>
</dbReference>
<dbReference type="PROSITE" id="PS00086">
    <property type="entry name" value="CYTOCHROME_P450"/>
    <property type="match status" value="1"/>
</dbReference>
<keyword evidence="2 3" id="KW-0349">Heme</keyword>
<feature type="binding site" description="axial binding residue" evidence="2">
    <location>
        <position position="455"/>
    </location>
    <ligand>
        <name>heme</name>
        <dbReference type="ChEBI" id="CHEBI:30413"/>
    </ligand>
    <ligandPart>
        <name>Fe</name>
        <dbReference type="ChEBI" id="CHEBI:18248"/>
    </ligandPart>
</feature>
<dbReference type="OrthoDB" id="1470350at2759"/>
<dbReference type="Proteomes" id="UP001152795">
    <property type="component" value="Unassembled WGS sequence"/>
</dbReference>
<dbReference type="GO" id="GO:0033781">
    <property type="term" value="F:cholesterol 24-hydroxylase activity"/>
    <property type="evidence" value="ECO:0007669"/>
    <property type="project" value="InterPro"/>
</dbReference>